<accession>A0AAV5SY45</accession>
<comment type="caution">
    <text evidence="3">The sequence shown here is derived from an EMBL/GenBank/DDBJ whole genome shotgun (WGS) entry which is preliminary data.</text>
</comment>
<protein>
    <recommendedName>
        <fullName evidence="2">A to I editase domain-containing protein</fullName>
    </recommendedName>
</protein>
<dbReference type="SMART" id="SM00552">
    <property type="entry name" value="ADEAMc"/>
    <property type="match status" value="1"/>
</dbReference>
<proteinExistence type="predicted"/>
<dbReference type="GO" id="GO:0005737">
    <property type="term" value="C:cytoplasm"/>
    <property type="evidence" value="ECO:0007669"/>
    <property type="project" value="TreeGrafter"/>
</dbReference>
<dbReference type="EMBL" id="BTSX01000003">
    <property type="protein sequence ID" value="GMS88241.1"/>
    <property type="molecule type" value="Genomic_DNA"/>
</dbReference>
<dbReference type="InterPro" id="IPR002466">
    <property type="entry name" value="A_deamin"/>
</dbReference>
<evidence type="ECO:0000313" key="3">
    <source>
        <dbReference type="EMBL" id="GMS88241.1"/>
    </source>
</evidence>
<feature type="compositionally biased region" description="Basic and acidic residues" evidence="1">
    <location>
        <begin position="1"/>
        <end position="19"/>
    </location>
</feature>
<dbReference type="SUPFAM" id="SSF54768">
    <property type="entry name" value="dsRNA-binding domain-like"/>
    <property type="match status" value="1"/>
</dbReference>
<dbReference type="PANTHER" id="PTHR10910">
    <property type="entry name" value="EUKARYOTE SPECIFIC DSRNA BINDING PROTEIN"/>
    <property type="match status" value="1"/>
</dbReference>
<evidence type="ECO:0000256" key="1">
    <source>
        <dbReference type="SAM" id="MobiDB-lite"/>
    </source>
</evidence>
<dbReference type="GO" id="GO:0006396">
    <property type="term" value="P:RNA processing"/>
    <property type="evidence" value="ECO:0007669"/>
    <property type="project" value="InterPro"/>
</dbReference>
<dbReference type="GO" id="GO:0005730">
    <property type="term" value="C:nucleolus"/>
    <property type="evidence" value="ECO:0007669"/>
    <property type="project" value="TreeGrafter"/>
</dbReference>
<dbReference type="AlphaFoldDB" id="A0AAV5SY45"/>
<keyword evidence="4" id="KW-1185">Reference proteome</keyword>
<dbReference type="GO" id="GO:0003726">
    <property type="term" value="F:double-stranded RNA adenosine deaminase activity"/>
    <property type="evidence" value="ECO:0007669"/>
    <property type="project" value="TreeGrafter"/>
</dbReference>
<dbReference type="GO" id="GO:0003725">
    <property type="term" value="F:double-stranded RNA binding"/>
    <property type="evidence" value="ECO:0007669"/>
    <property type="project" value="TreeGrafter"/>
</dbReference>
<dbReference type="GO" id="GO:0006382">
    <property type="term" value="P:adenosine to inosine editing"/>
    <property type="evidence" value="ECO:0007669"/>
    <property type="project" value="TreeGrafter"/>
</dbReference>
<dbReference type="Proteomes" id="UP001432027">
    <property type="component" value="Unassembled WGS sequence"/>
</dbReference>
<evidence type="ECO:0000259" key="2">
    <source>
        <dbReference type="PROSITE" id="PS50141"/>
    </source>
</evidence>
<gene>
    <name evidence="3" type="ORF">PENTCL1PPCAC_10416</name>
</gene>
<organism evidence="3 4">
    <name type="scientific">Pristionchus entomophagus</name>
    <dbReference type="NCBI Taxonomy" id="358040"/>
    <lineage>
        <taxon>Eukaryota</taxon>
        <taxon>Metazoa</taxon>
        <taxon>Ecdysozoa</taxon>
        <taxon>Nematoda</taxon>
        <taxon>Chromadorea</taxon>
        <taxon>Rhabditida</taxon>
        <taxon>Rhabditina</taxon>
        <taxon>Diplogasteromorpha</taxon>
        <taxon>Diplogasteroidea</taxon>
        <taxon>Neodiplogasteridae</taxon>
        <taxon>Pristionchus</taxon>
    </lineage>
</organism>
<feature type="non-terminal residue" evidence="3">
    <location>
        <position position="1"/>
    </location>
</feature>
<reference evidence="3" key="1">
    <citation type="submission" date="2023-10" db="EMBL/GenBank/DDBJ databases">
        <title>Genome assembly of Pristionchus species.</title>
        <authorList>
            <person name="Yoshida K."/>
            <person name="Sommer R.J."/>
        </authorList>
    </citation>
    <scope>NUCLEOTIDE SEQUENCE</scope>
    <source>
        <strain evidence="3">RS0144</strain>
    </source>
</reference>
<dbReference type="PROSITE" id="PS50141">
    <property type="entry name" value="A_DEAMIN_EDITASE"/>
    <property type="match status" value="1"/>
</dbReference>
<sequence>SDLEVEDRSDVENMGEKKSPTGIVLATEEDCEEPPLKRTRVEEERKHGKNGGGEEEPAWMNDLSAVNKALLRSFLAYESDELRVTVEGKESKKAAISLLFEILIGVFKCFSSFIVSCGAGEFRCSLPLGASVVSSEVWKSKKDAKMECARRAIRALLTLSIESVRTVKKEVTVVKMEEDTVAGGDTVSMNGEKKRNENGVKKEKMECSGFKCEESVRRPRPDGVMAQSTLSNLLQEQAYAMFHKLAAACPPAANTHRVLAAIFVQDRMTSRLHCVSLATGNKCIKACSLSFEGRAVHDCHAEILTRRGFMRWLYTQVQLAQSAPDKSALVRSGEEGEEGGGGKLRLRKRFSIHLFISTAPCGDGRVYQFGGKKKQDYKNVGRLRHKIEDGEGTVLGEKEDERLSIDSFMLGQRLRTMSCSDKVLKWNVMGLQGSLLSHFVHPIYLSSLTLAHFTRESCVARACFGRVQGFVPSDPEYAVNSSLALRSSTFVLPNTMARARPKSSSVSANWNATDGGVELIDTKTGRALQSKDAGQGAATSRLAKVYMLSRFASLTPGKGSIKYLDAKRSSVGYSKTLHELHKYLQVEAKLGQWQSKPNDFSQVEVDN</sequence>
<feature type="domain" description="A to I editase" evidence="2">
    <location>
        <begin position="276"/>
        <end position="603"/>
    </location>
</feature>
<feature type="compositionally biased region" description="Basic and acidic residues" evidence="1">
    <location>
        <begin position="34"/>
        <end position="46"/>
    </location>
</feature>
<feature type="region of interest" description="Disordered" evidence="1">
    <location>
        <begin position="1"/>
        <end position="58"/>
    </location>
</feature>
<dbReference type="GO" id="GO:0008251">
    <property type="term" value="F:tRNA-specific adenosine deaminase activity"/>
    <property type="evidence" value="ECO:0007669"/>
    <property type="project" value="TreeGrafter"/>
</dbReference>
<evidence type="ECO:0000313" key="4">
    <source>
        <dbReference type="Proteomes" id="UP001432027"/>
    </source>
</evidence>
<name>A0AAV5SY45_9BILA</name>
<dbReference type="Pfam" id="PF02137">
    <property type="entry name" value="A_deamin"/>
    <property type="match status" value="1"/>
</dbReference>
<dbReference type="PANTHER" id="PTHR10910:SF62">
    <property type="entry name" value="AT07585P-RELATED"/>
    <property type="match status" value="1"/>
</dbReference>